<organism evidence="2 3">
    <name type="scientific">Rhizophagus irregularis</name>
    <dbReference type="NCBI Taxonomy" id="588596"/>
    <lineage>
        <taxon>Eukaryota</taxon>
        <taxon>Fungi</taxon>
        <taxon>Fungi incertae sedis</taxon>
        <taxon>Mucoromycota</taxon>
        <taxon>Glomeromycotina</taxon>
        <taxon>Glomeromycetes</taxon>
        <taxon>Glomerales</taxon>
        <taxon>Glomeraceae</taxon>
        <taxon>Rhizophagus</taxon>
    </lineage>
</organism>
<proteinExistence type="predicted"/>
<sequence length="117" mass="13351">MDRLLITLILIQKYLMKADDSEEEVDDDNISEEVPDIKLTNIKLISSPPNTTAHLQHMDAGIIHSFKSNEDVNNINDMDSTEDIEKSNFEGLKYIINNLPEANKVQEYLQQLDFSIG</sequence>
<dbReference type="Proteomes" id="UP000232722">
    <property type="component" value="Unassembled WGS sequence"/>
</dbReference>
<protein>
    <recommendedName>
        <fullName evidence="5">DDE-1 domain-containing protein</fullName>
    </recommendedName>
</protein>
<dbReference type="OrthoDB" id="2443841at2759"/>
<evidence type="ECO:0000313" key="2">
    <source>
        <dbReference type="EMBL" id="PKC61371.1"/>
    </source>
</evidence>
<evidence type="ECO:0000313" key="1">
    <source>
        <dbReference type="EMBL" id="PKC05713.1"/>
    </source>
</evidence>
<reference evidence="2 3" key="3">
    <citation type="submission" date="2017-10" db="EMBL/GenBank/DDBJ databases">
        <title>Extensive intraspecific genome diversity in a model arbuscular mycorrhizal fungus.</title>
        <authorList>
            <person name="Chen E.C.H."/>
            <person name="Morin E."/>
            <person name="Baudet D."/>
            <person name="Noel J."/>
            <person name="Ndikumana S."/>
            <person name="Charron P."/>
            <person name="St-Onge C."/>
            <person name="Giorgi J."/>
            <person name="Grigoriev I.V."/>
            <person name="Roux C."/>
            <person name="Martin F.M."/>
            <person name="Corradi N."/>
        </authorList>
    </citation>
    <scope>NUCLEOTIDE SEQUENCE [LARGE SCALE GENOMIC DNA]</scope>
    <source>
        <strain evidence="2 3">A1</strain>
    </source>
</reference>
<evidence type="ECO:0000313" key="3">
    <source>
        <dbReference type="Proteomes" id="UP000232688"/>
    </source>
</evidence>
<dbReference type="VEuPathDB" id="FungiDB:RhiirA1_466642"/>
<evidence type="ECO:0008006" key="5">
    <source>
        <dbReference type="Google" id="ProtNLM"/>
    </source>
</evidence>
<comment type="caution">
    <text evidence="2">The sequence shown here is derived from an EMBL/GenBank/DDBJ whole genome shotgun (WGS) entry which is preliminary data.</text>
</comment>
<name>A0A2I1ETR0_9GLOM</name>
<dbReference type="AlphaFoldDB" id="A0A2I1ETR0"/>
<reference evidence="1 4" key="2">
    <citation type="submission" date="2017-09" db="EMBL/GenBank/DDBJ databases">
        <title>Extensive intraspecific genome diversity in a model arbuscular mycorrhizal fungus.</title>
        <authorList>
            <person name="Chen E.C."/>
            <person name="Morin E."/>
            <person name="Beaudet D."/>
            <person name="Noel J."/>
            <person name="Ndikumana S."/>
            <person name="Charron P."/>
            <person name="St-Onge C."/>
            <person name="Giorgi J."/>
            <person name="Grigoriev I.V."/>
            <person name="Roux C."/>
            <person name="Martin F.M."/>
            <person name="Corradi N."/>
        </authorList>
    </citation>
    <scope>NUCLEOTIDE SEQUENCE [LARGE SCALE GENOMIC DNA]</scope>
    <source>
        <strain evidence="1 4">A5</strain>
    </source>
</reference>
<reference evidence="1 4" key="1">
    <citation type="submission" date="2016-04" db="EMBL/GenBank/DDBJ databases">
        <title>Genome analyses suggest a sexual origin of heterokaryosis in a supposedly ancient asexual fungus.</title>
        <authorList>
            <person name="Ropars J."/>
            <person name="Sedzielewska K."/>
            <person name="Noel J."/>
            <person name="Charron P."/>
            <person name="Farinelli L."/>
            <person name="Marton T."/>
            <person name="Kruger M."/>
            <person name="Pelin A."/>
            <person name="Brachmann A."/>
            <person name="Corradi N."/>
        </authorList>
    </citation>
    <scope>NUCLEOTIDE SEQUENCE [LARGE SCALE GENOMIC DNA]</scope>
    <source>
        <strain evidence="1 4">A5</strain>
    </source>
</reference>
<dbReference type="EMBL" id="LLXH01000996">
    <property type="protein sequence ID" value="PKC61371.1"/>
    <property type="molecule type" value="Genomic_DNA"/>
</dbReference>
<gene>
    <name evidence="2" type="ORF">RhiirA1_466642</name>
    <name evidence="1" type="ORF">RhiirA5_420552</name>
</gene>
<reference evidence="2 3" key="4">
    <citation type="submission" date="2017-10" db="EMBL/GenBank/DDBJ databases">
        <title>Genome analyses suggest a sexual origin of heterokaryosis in a supposedly ancient asexual fungus.</title>
        <authorList>
            <person name="Corradi N."/>
            <person name="Sedzielewska K."/>
            <person name="Noel J."/>
            <person name="Charron P."/>
            <person name="Farinelli L."/>
            <person name="Marton T."/>
            <person name="Kruger M."/>
            <person name="Pelin A."/>
            <person name="Brachmann A."/>
            <person name="Corradi N."/>
        </authorList>
    </citation>
    <scope>NUCLEOTIDE SEQUENCE [LARGE SCALE GENOMIC DNA]</scope>
    <source>
        <strain evidence="2 3">A1</strain>
    </source>
</reference>
<evidence type="ECO:0000313" key="4">
    <source>
        <dbReference type="Proteomes" id="UP000232722"/>
    </source>
</evidence>
<dbReference type="EMBL" id="LLXJ01000843">
    <property type="protein sequence ID" value="PKC05713.1"/>
    <property type="molecule type" value="Genomic_DNA"/>
</dbReference>
<accession>A0A2I1ETR0</accession>
<dbReference type="Proteomes" id="UP000232688">
    <property type="component" value="Unassembled WGS sequence"/>
</dbReference>
<dbReference type="VEuPathDB" id="FungiDB:RhiirFUN_021543"/>